<reference evidence="2" key="1">
    <citation type="submission" date="2020-02" db="EMBL/GenBank/DDBJ databases">
        <authorList>
            <person name="Meier V. D."/>
        </authorList>
    </citation>
    <scope>NUCLEOTIDE SEQUENCE</scope>
    <source>
        <strain evidence="2">AVDCRST_MAG59</strain>
    </source>
</reference>
<protein>
    <submittedName>
        <fullName evidence="2">Uncharacterized protein</fullName>
    </submittedName>
</protein>
<sequence>AASARGWTGWGEVDRGRGVRLGTGRRDGERALEPTPSPRTRTGRCGRPNRGSTVRPAPPRACGVASGGRRYPVGVFERLDL</sequence>
<name>A0A6J4TXR1_9BACT</name>
<organism evidence="2">
    <name type="scientific">uncultured Thermomicrobiales bacterium</name>
    <dbReference type="NCBI Taxonomy" id="1645740"/>
    <lineage>
        <taxon>Bacteria</taxon>
        <taxon>Pseudomonadati</taxon>
        <taxon>Thermomicrobiota</taxon>
        <taxon>Thermomicrobia</taxon>
        <taxon>Thermomicrobiales</taxon>
        <taxon>environmental samples</taxon>
    </lineage>
</organism>
<evidence type="ECO:0000256" key="1">
    <source>
        <dbReference type="SAM" id="MobiDB-lite"/>
    </source>
</evidence>
<dbReference type="AlphaFoldDB" id="A0A6J4TXR1"/>
<feature type="region of interest" description="Disordered" evidence="1">
    <location>
        <begin position="16"/>
        <end position="68"/>
    </location>
</feature>
<accession>A0A6J4TXR1</accession>
<feature type="non-terminal residue" evidence="2">
    <location>
        <position position="81"/>
    </location>
</feature>
<proteinExistence type="predicted"/>
<gene>
    <name evidence="2" type="ORF">AVDCRST_MAG59-42</name>
</gene>
<dbReference type="EMBL" id="CADCWF010000001">
    <property type="protein sequence ID" value="CAA9533113.1"/>
    <property type="molecule type" value="Genomic_DNA"/>
</dbReference>
<feature type="non-terminal residue" evidence="2">
    <location>
        <position position="1"/>
    </location>
</feature>
<evidence type="ECO:0000313" key="2">
    <source>
        <dbReference type="EMBL" id="CAA9533113.1"/>
    </source>
</evidence>